<dbReference type="AlphaFoldDB" id="A0ABD1YAZ5"/>
<comment type="caution">
    <text evidence="2">The sequence shown here is derived from an EMBL/GenBank/DDBJ whole genome shotgun (WGS) entry which is preliminary data.</text>
</comment>
<feature type="region of interest" description="Disordered" evidence="1">
    <location>
        <begin position="1"/>
        <end position="42"/>
    </location>
</feature>
<dbReference type="Proteomes" id="UP001605036">
    <property type="component" value="Unassembled WGS sequence"/>
</dbReference>
<organism evidence="2 3">
    <name type="scientific">Riccia fluitans</name>
    <dbReference type="NCBI Taxonomy" id="41844"/>
    <lineage>
        <taxon>Eukaryota</taxon>
        <taxon>Viridiplantae</taxon>
        <taxon>Streptophyta</taxon>
        <taxon>Embryophyta</taxon>
        <taxon>Marchantiophyta</taxon>
        <taxon>Marchantiopsida</taxon>
        <taxon>Marchantiidae</taxon>
        <taxon>Marchantiales</taxon>
        <taxon>Ricciaceae</taxon>
        <taxon>Riccia</taxon>
    </lineage>
</organism>
<dbReference type="EMBL" id="JBHFFA010000005">
    <property type="protein sequence ID" value="KAL2623922.1"/>
    <property type="molecule type" value="Genomic_DNA"/>
</dbReference>
<keyword evidence="3" id="KW-1185">Reference proteome</keyword>
<accession>A0ABD1YAZ5</accession>
<protein>
    <submittedName>
        <fullName evidence="2">Uncharacterized protein</fullName>
    </submittedName>
</protein>
<evidence type="ECO:0000313" key="2">
    <source>
        <dbReference type="EMBL" id="KAL2623922.1"/>
    </source>
</evidence>
<gene>
    <name evidence="2" type="ORF">R1flu_008167</name>
</gene>
<proteinExistence type="predicted"/>
<sequence>MTAMHMEPGADNMDGTLRSVRDKDPYTSSSTAEDPSCIFKQGHYPGSGMQSLELDSTSHCITKRGVAFSNREIAECHRLAISRGRSQLHSDADSFQVLVSESN</sequence>
<name>A0ABD1YAZ5_9MARC</name>
<reference evidence="2 3" key="1">
    <citation type="submission" date="2024-09" db="EMBL/GenBank/DDBJ databases">
        <title>Chromosome-scale assembly of Riccia fluitans.</title>
        <authorList>
            <person name="Paukszto L."/>
            <person name="Sawicki J."/>
            <person name="Karawczyk K."/>
            <person name="Piernik-Szablinska J."/>
            <person name="Szczecinska M."/>
            <person name="Mazdziarz M."/>
        </authorList>
    </citation>
    <scope>NUCLEOTIDE SEQUENCE [LARGE SCALE GENOMIC DNA]</scope>
    <source>
        <strain evidence="2">Rf_01</strain>
        <tissue evidence="2">Aerial parts of the thallus</tissue>
    </source>
</reference>
<evidence type="ECO:0000256" key="1">
    <source>
        <dbReference type="SAM" id="MobiDB-lite"/>
    </source>
</evidence>
<evidence type="ECO:0000313" key="3">
    <source>
        <dbReference type="Proteomes" id="UP001605036"/>
    </source>
</evidence>